<keyword evidence="7" id="KW-1185">Reference proteome</keyword>
<dbReference type="STRING" id="1036612.A0A1L9T813"/>
<dbReference type="PANTHER" id="PTHR42978:SF5">
    <property type="entry name" value="METALLO-BETA-LACTAMASE DOMAIN-CONTAINING PROTEIN"/>
    <property type="match status" value="1"/>
</dbReference>
<dbReference type="Pfam" id="PF00753">
    <property type="entry name" value="Lactamase_B"/>
    <property type="match status" value="1"/>
</dbReference>
<dbReference type="SMART" id="SM00849">
    <property type="entry name" value="Lactamase_B"/>
    <property type="match status" value="1"/>
</dbReference>
<sequence length="367" mass="41121">MPQDRLFEIPAGETITVKLINPVNFGPSHLKRFMAPQVPGLDTFARNPAFSFLLEHSSGRKLLFDLGIRKDYQNYAPKIANYIPTTGYNIEVTHNVADILQEHGIALTEIEAVIWSHWHWDHIGDPSTFPPTTDLIVGPGFKEALLPGAPTNPDSPILESDYTGRTLREITFDPDTPQTLQIGQFPALDYFGDGSFYLLDSPGHAIGHLCGLARTTRNPDTFVLLGGDIAHYTGIFRPSKHRPIPDSITADNDDNNNNPWAALNLEAGFCPGSAWEELQASRGRAKEDTLFDPTFGHDVPLAIETVRKLQEIDCDEDVFVVIAHDFAVRDGVAHFPEALNEWKARGWGRELRWAFLRQLEGYWRERG</sequence>
<evidence type="ECO:0000313" key="7">
    <source>
        <dbReference type="Proteomes" id="UP000184356"/>
    </source>
</evidence>
<dbReference type="GO" id="GO:0046872">
    <property type="term" value="F:metal ion binding"/>
    <property type="evidence" value="ECO:0007669"/>
    <property type="project" value="UniProtKB-KW"/>
</dbReference>
<dbReference type="SUPFAM" id="SSF56281">
    <property type="entry name" value="Metallo-hydrolase/oxidoreductase"/>
    <property type="match status" value="1"/>
</dbReference>
<comment type="similarity">
    <text evidence="1">Belongs to the metallo-beta-lactamase superfamily.</text>
</comment>
<proteinExistence type="inferred from homology"/>
<dbReference type="PANTHER" id="PTHR42978">
    <property type="entry name" value="QUORUM-QUENCHING LACTONASE YTNP-RELATED-RELATED"/>
    <property type="match status" value="1"/>
</dbReference>
<dbReference type="GeneID" id="63765937"/>
<feature type="domain" description="Metallo-beta-lactamase" evidence="5">
    <location>
        <begin position="48"/>
        <end position="273"/>
    </location>
</feature>
<dbReference type="CDD" id="cd07730">
    <property type="entry name" value="metallo-hydrolase-like_MBL-fold"/>
    <property type="match status" value="1"/>
</dbReference>
<evidence type="ECO:0000256" key="3">
    <source>
        <dbReference type="ARBA" id="ARBA00022801"/>
    </source>
</evidence>
<dbReference type="RefSeq" id="XP_040699384.1">
    <property type="nucleotide sequence ID" value="XM_040849864.1"/>
</dbReference>
<evidence type="ECO:0000259" key="5">
    <source>
        <dbReference type="SMART" id="SM00849"/>
    </source>
</evidence>
<dbReference type="InterPro" id="IPR001279">
    <property type="entry name" value="Metallo-B-lactamas"/>
</dbReference>
<reference evidence="7" key="1">
    <citation type="journal article" date="2017" name="Genome Biol.">
        <title>Comparative genomics reveals high biological diversity and specific adaptations in the industrially and medically important fungal genus Aspergillus.</title>
        <authorList>
            <person name="de Vries R.P."/>
            <person name="Riley R."/>
            <person name="Wiebenga A."/>
            <person name="Aguilar-Osorio G."/>
            <person name="Amillis S."/>
            <person name="Uchima C.A."/>
            <person name="Anderluh G."/>
            <person name="Asadollahi M."/>
            <person name="Askin M."/>
            <person name="Barry K."/>
            <person name="Battaglia E."/>
            <person name="Bayram O."/>
            <person name="Benocci T."/>
            <person name="Braus-Stromeyer S.A."/>
            <person name="Caldana C."/>
            <person name="Canovas D."/>
            <person name="Cerqueira G.C."/>
            <person name="Chen F."/>
            <person name="Chen W."/>
            <person name="Choi C."/>
            <person name="Clum A."/>
            <person name="Dos Santos R.A."/>
            <person name="Damasio A.R."/>
            <person name="Diallinas G."/>
            <person name="Emri T."/>
            <person name="Fekete E."/>
            <person name="Flipphi M."/>
            <person name="Freyberg S."/>
            <person name="Gallo A."/>
            <person name="Gournas C."/>
            <person name="Habgood R."/>
            <person name="Hainaut M."/>
            <person name="Harispe M.L."/>
            <person name="Henrissat B."/>
            <person name="Hilden K.S."/>
            <person name="Hope R."/>
            <person name="Hossain A."/>
            <person name="Karabika E."/>
            <person name="Karaffa L."/>
            <person name="Karanyi Z."/>
            <person name="Krasevec N."/>
            <person name="Kuo A."/>
            <person name="Kusch H."/>
            <person name="LaButti K."/>
            <person name="Lagendijk E.L."/>
            <person name="Lapidus A."/>
            <person name="Levasseur A."/>
            <person name="Lindquist E."/>
            <person name="Lipzen A."/>
            <person name="Logrieco A.F."/>
            <person name="MacCabe A."/>
            <person name="Maekelae M.R."/>
            <person name="Malavazi I."/>
            <person name="Melin P."/>
            <person name="Meyer V."/>
            <person name="Mielnichuk N."/>
            <person name="Miskei M."/>
            <person name="Molnar A.P."/>
            <person name="Mule G."/>
            <person name="Ngan C.Y."/>
            <person name="Orejas M."/>
            <person name="Orosz E."/>
            <person name="Ouedraogo J.P."/>
            <person name="Overkamp K.M."/>
            <person name="Park H.-S."/>
            <person name="Perrone G."/>
            <person name="Piumi F."/>
            <person name="Punt P.J."/>
            <person name="Ram A.F."/>
            <person name="Ramon A."/>
            <person name="Rauscher S."/>
            <person name="Record E."/>
            <person name="Riano-Pachon D.M."/>
            <person name="Robert V."/>
            <person name="Roehrig J."/>
            <person name="Ruller R."/>
            <person name="Salamov A."/>
            <person name="Salih N.S."/>
            <person name="Samson R.A."/>
            <person name="Sandor E."/>
            <person name="Sanguinetti M."/>
            <person name="Schuetze T."/>
            <person name="Sepcic K."/>
            <person name="Shelest E."/>
            <person name="Sherlock G."/>
            <person name="Sophianopoulou V."/>
            <person name="Squina F.M."/>
            <person name="Sun H."/>
            <person name="Susca A."/>
            <person name="Todd R.B."/>
            <person name="Tsang A."/>
            <person name="Unkles S.E."/>
            <person name="van de Wiele N."/>
            <person name="van Rossen-Uffink D."/>
            <person name="Oliveira J.V."/>
            <person name="Vesth T.C."/>
            <person name="Visser J."/>
            <person name="Yu J.-H."/>
            <person name="Zhou M."/>
            <person name="Andersen M.R."/>
            <person name="Archer D.B."/>
            <person name="Baker S.E."/>
            <person name="Benoit I."/>
            <person name="Brakhage A.A."/>
            <person name="Braus G.H."/>
            <person name="Fischer R."/>
            <person name="Frisvad J.C."/>
            <person name="Goldman G.H."/>
            <person name="Houbraken J."/>
            <person name="Oakley B."/>
            <person name="Pocsi I."/>
            <person name="Scazzocchio C."/>
            <person name="Seiboth B."/>
            <person name="vanKuyk P.A."/>
            <person name="Wortman J."/>
            <person name="Dyer P.S."/>
            <person name="Grigoriev I.V."/>
        </authorList>
    </citation>
    <scope>NUCLEOTIDE SEQUENCE [LARGE SCALE GENOMIC DNA]</scope>
    <source>
        <strain evidence="7">CBS 593.65</strain>
    </source>
</reference>
<keyword evidence="2" id="KW-0479">Metal-binding</keyword>
<name>A0A1L9T813_9EURO</name>
<dbReference type="GO" id="GO:0016787">
    <property type="term" value="F:hydrolase activity"/>
    <property type="evidence" value="ECO:0007669"/>
    <property type="project" value="UniProtKB-KW"/>
</dbReference>
<gene>
    <name evidence="6" type="ORF">ASPSYDRAFT_60509</name>
</gene>
<dbReference type="Gene3D" id="3.60.15.10">
    <property type="entry name" value="Ribonuclease Z/Hydroxyacylglutathione hydrolase-like"/>
    <property type="match status" value="1"/>
</dbReference>
<dbReference type="InterPro" id="IPR051013">
    <property type="entry name" value="MBL_superfamily_lactonases"/>
</dbReference>
<keyword evidence="3" id="KW-0378">Hydrolase</keyword>
<dbReference type="Proteomes" id="UP000184356">
    <property type="component" value="Unassembled WGS sequence"/>
</dbReference>
<dbReference type="AlphaFoldDB" id="A0A1L9T813"/>
<protein>
    <recommendedName>
        <fullName evidence="5">Metallo-beta-lactamase domain-containing protein</fullName>
    </recommendedName>
</protein>
<accession>A0A1L9T813</accession>
<dbReference type="VEuPathDB" id="FungiDB:ASPSYDRAFT_60509"/>
<evidence type="ECO:0000256" key="1">
    <source>
        <dbReference type="ARBA" id="ARBA00007749"/>
    </source>
</evidence>
<evidence type="ECO:0000256" key="4">
    <source>
        <dbReference type="ARBA" id="ARBA00022833"/>
    </source>
</evidence>
<evidence type="ECO:0000256" key="2">
    <source>
        <dbReference type="ARBA" id="ARBA00022723"/>
    </source>
</evidence>
<keyword evidence="4" id="KW-0862">Zinc</keyword>
<dbReference type="InterPro" id="IPR036866">
    <property type="entry name" value="RibonucZ/Hydroxyglut_hydro"/>
</dbReference>
<organism evidence="6 7">
    <name type="scientific">Aspergillus sydowii CBS 593.65</name>
    <dbReference type="NCBI Taxonomy" id="1036612"/>
    <lineage>
        <taxon>Eukaryota</taxon>
        <taxon>Fungi</taxon>
        <taxon>Dikarya</taxon>
        <taxon>Ascomycota</taxon>
        <taxon>Pezizomycotina</taxon>
        <taxon>Eurotiomycetes</taxon>
        <taxon>Eurotiomycetidae</taxon>
        <taxon>Eurotiales</taxon>
        <taxon>Aspergillaceae</taxon>
        <taxon>Aspergillus</taxon>
        <taxon>Aspergillus subgen. Nidulantes</taxon>
    </lineage>
</organism>
<evidence type="ECO:0000313" key="6">
    <source>
        <dbReference type="EMBL" id="OJJ55578.1"/>
    </source>
</evidence>
<dbReference type="OrthoDB" id="10250730at2759"/>
<dbReference type="EMBL" id="KV878592">
    <property type="protein sequence ID" value="OJJ55578.1"/>
    <property type="molecule type" value="Genomic_DNA"/>
</dbReference>